<feature type="repeat" description="WD" evidence="3">
    <location>
        <begin position="1424"/>
        <end position="1449"/>
    </location>
</feature>
<feature type="domain" description="Novel STAND NTPase 1" evidence="6">
    <location>
        <begin position="575"/>
        <end position="958"/>
    </location>
</feature>
<sequence length="1737" mass="193263">MVEPNPSVDIKAANERALRSLWRAIALSHGNFSVALVCCNYRVLQQQTLQRLDEMATDAHIHKVVLPHNTRSLYTALHLNLPEQQPPSALMVLGLETVDEIDDLLRSINHIRDEFPKRHSFPMIFWVNDEVLQKVMRLAPDFASWAATPIRFAMTTPELLQFLRAETDTLFARILPKNLGQRQQIQATGEYKTLEQVWQHSNELQYGIAELDERGITLEPELNASLKFVFGLDDYVSDRIHHALHHFQQSLQIWQQLGDWGLGTGDWERGKGKGERGKGKLIISSSSPPTPSSPPSPPTPSSPPTPPTSPTLRQGVLQFFIGLCYCRLGEQNQLDHRHHWERAKSYFQDSLEIFQVAGRPDIAGVLIGQLAEVLEHLQAWDELATVAKTALELHHNYGNHIQLACDYGFLAQVALQESRWVQASILAQVSLFKLGEAQQNNDGDPHHCLFPLLLAQVYYLILAKAQQNLGEQTVAEKYLDKAAKELPAALEHSAHQYDAHRYIRLLRTLRSLYFEAGRYLEAYRIRQQRRSVEQQYGLRAFIGAGRLQPQRQATNPALMSATGTSTLALEIAASGREQDINNLIGRISRADQKLIVIHGPSGVGKSSTVTAGLVPALQNRAIGDQLAMPVVLQVYTDWVRELGKSLTEAVNHIQGDAAIAPEVLPTSTPPMTMADILQQLRQNADNHYITVLIFDQFEEFFFAYGDDVPPTVGNRQQQQEFDNFLSQCLNISFVKIIFSIREDYLHRLLEFKHLSRLEAINNNILDKQIRYQINNFSPEYAKLIIQKLTERSQINLEPALIDAVVADLSTELGEVRPIELQVVGAQLQDERINTLKQYQPYRPNKLIERYIKELIKDCGPENERAALLVLYLLTDESNQRPFKTRAELAAELAELEDPDKLDLVLDILVSSGLVVLFPDVPERYQLIHDYLVDLIRYLQQQESSLQAQLKKLRRKVQQSQNEIERLKSELSQTQQQSQQIDTYPQQGLDLLAELRELRKREELTQLEIEQLRAELKEKELTAQLAESQKQQRLSETKLNRSLTIALAASCLAILGLSYSIITGVDNEIKTLSVSSNALFASQKGLDAVKEGIKAGRKLQRAIWVDANTREQVKTALYQAVVGGREYNRLEGHLAGVNSTVFSPDGSLIASASADNTIDIWRKDGSLVNTLSQHNNVVNSVSFSPDSLLIASASQDKTVKLWHRDGQLITTLPGHNDGVNIVSFSPDGQLLASASSDNTIKLWTREGKLRTTLSGHSDAVLGIAWSADGLSLASVGADKTVKLWSREGKLVKSWRGHDDAILAVAWSPNGDIIATASFDKTIKLWNLQGKLLKTLSGHTAEVAAVTFSPDGQTIASASIDATIKLWSPQGLLLGTLRGHNSWVNTVNFSPDGRSLVSGSRDKTVILWRWDEVLLRNPKADGSDWVTSVSFSPNGQNLAAASRDQTVKILDKEGKLVNTFKGHTAPIWGVAWSPDGEMIASASKDKTVKLWNQQGKLLHTLQGHQDGVLAVAWSSDSQVIASASKDKTVKIWSRDGQLLHSLQGHTDAVNWVSFSPDGKLLASASDDTTIKLWSRDGELLHTLKDHSRRVNGVAWSPDGQVLASASIDGTVKLWNRDGSLIRNLGGDGDTFISVSFSPDGKMLAASSDNQVWLWNQKGSLLIVLKGDKDELTSVNFSPDSQTLAVGSGDGQVMLQNLAEISLGNLLKRGCNLLHDYLQTNAKMSKSDRTLCPNNHHPSD</sequence>
<comment type="caution">
    <text evidence="8">The sequence shown here is derived from an EMBL/GenBank/DDBJ whole genome shotgun (WGS) entry which is preliminary data.</text>
</comment>
<feature type="repeat" description="WD" evidence="3">
    <location>
        <begin position="1581"/>
        <end position="1613"/>
    </location>
</feature>
<dbReference type="PROSITE" id="PS00678">
    <property type="entry name" value="WD_REPEATS_1"/>
    <property type="match status" value="1"/>
</dbReference>
<feature type="repeat" description="WD" evidence="3">
    <location>
        <begin position="1458"/>
        <end position="1490"/>
    </location>
</feature>
<dbReference type="InterPro" id="IPR049052">
    <property type="entry name" value="nSTAND1"/>
</dbReference>
<proteinExistence type="predicted"/>
<feature type="repeat" description="WD" evidence="3">
    <location>
        <begin position="1252"/>
        <end position="1284"/>
    </location>
</feature>
<feature type="repeat" description="WD" evidence="3">
    <location>
        <begin position="1129"/>
        <end position="1160"/>
    </location>
</feature>
<feature type="coiled-coil region" evidence="4">
    <location>
        <begin position="935"/>
        <end position="1028"/>
    </location>
</feature>
<dbReference type="SUPFAM" id="SSF48452">
    <property type="entry name" value="TPR-like"/>
    <property type="match status" value="1"/>
</dbReference>
<dbReference type="PANTHER" id="PTHR22847:SF637">
    <property type="entry name" value="WD REPEAT DOMAIN 5B"/>
    <property type="match status" value="1"/>
</dbReference>
<dbReference type="InterPro" id="IPR011990">
    <property type="entry name" value="TPR-like_helical_dom_sf"/>
</dbReference>
<feature type="region of interest" description="Disordered" evidence="5">
    <location>
        <begin position="265"/>
        <end position="309"/>
    </location>
</feature>
<evidence type="ECO:0000313" key="8">
    <source>
        <dbReference type="EMBL" id="MBD2500475.1"/>
    </source>
</evidence>
<dbReference type="Pfam" id="PF20703">
    <property type="entry name" value="nSTAND1"/>
    <property type="match status" value="1"/>
</dbReference>
<dbReference type="InterPro" id="IPR027417">
    <property type="entry name" value="P-loop_NTPase"/>
</dbReference>
<feature type="repeat" description="WD" evidence="3">
    <location>
        <begin position="1334"/>
        <end position="1366"/>
    </location>
</feature>
<feature type="repeat" description="WD" evidence="3">
    <location>
        <begin position="1540"/>
        <end position="1572"/>
    </location>
</feature>
<gene>
    <name evidence="8" type="ORF">H6G83_07545</name>
</gene>
<keyword evidence="2" id="KW-0677">Repeat</keyword>
<feature type="repeat" description="WD" evidence="3">
    <location>
        <begin position="1293"/>
        <end position="1327"/>
    </location>
</feature>
<evidence type="ECO:0000256" key="4">
    <source>
        <dbReference type="SAM" id="Coils"/>
    </source>
</evidence>
<evidence type="ECO:0000313" key="9">
    <source>
        <dbReference type="Proteomes" id="UP000661112"/>
    </source>
</evidence>
<feature type="repeat" description="WD" evidence="3">
    <location>
        <begin position="1622"/>
        <end position="1653"/>
    </location>
</feature>
<evidence type="ECO:0000256" key="1">
    <source>
        <dbReference type="ARBA" id="ARBA00022574"/>
    </source>
</evidence>
<evidence type="ECO:0000256" key="5">
    <source>
        <dbReference type="SAM" id="MobiDB-lite"/>
    </source>
</evidence>
<evidence type="ECO:0000256" key="2">
    <source>
        <dbReference type="ARBA" id="ARBA00022737"/>
    </source>
</evidence>
<keyword evidence="4" id="KW-0175">Coiled coil</keyword>
<dbReference type="EMBL" id="JACJSG010000008">
    <property type="protein sequence ID" value="MBD2500475.1"/>
    <property type="molecule type" value="Genomic_DNA"/>
</dbReference>
<protein>
    <recommendedName>
        <fullName evidence="10">WD40 repeat-containing protein</fullName>
    </recommendedName>
</protein>
<dbReference type="InterPro" id="IPR020472">
    <property type="entry name" value="WD40_PAC1"/>
</dbReference>
<evidence type="ECO:0008006" key="10">
    <source>
        <dbReference type="Google" id="ProtNLM"/>
    </source>
</evidence>
<feature type="repeat" description="WD" evidence="3">
    <location>
        <begin position="1662"/>
        <end position="1695"/>
    </location>
</feature>
<feature type="repeat" description="WD" evidence="3">
    <location>
        <begin position="1375"/>
        <end position="1406"/>
    </location>
</feature>
<dbReference type="Gene3D" id="3.40.50.300">
    <property type="entry name" value="P-loop containing nucleotide triphosphate hydrolases"/>
    <property type="match status" value="1"/>
</dbReference>
<dbReference type="SUPFAM" id="SSF52540">
    <property type="entry name" value="P-loop containing nucleoside triphosphate hydrolases"/>
    <property type="match status" value="1"/>
</dbReference>
<dbReference type="Pfam" id="PF00400">
    <property type="entry name" value="WD40"/>
    <property type="match status" value="9"/>
</dbReference>
<feature type="compositionally biased region" description="Basic and acidic residues" evidence="5">
    <location>
        <begin position="266"/>
        <end position="278"/>
    </location>
</feature>
<evidence type="ECO:0000259" key="7">
    <source>
        <dbReference type="Pfam" id="PF23389"/>
    </source>
</evidence>
<reference evidence="8 9" key="1">
    <citation type="journal article" date="2020" name="ISME J.">
        <title>Comparative genomics reveals insights into cyanobacterial evolution and habitat adaptation.</title>
        <authorList>
            <person name="Chen M.Y."/>
            <person name="Teng W.K."/>
            <person name="Zhao L."/>
            <person name="Hu C.X."/>
            <person name="Zhou Y.K."/>
            <person name="Han B.P."/>
            <person name="Song L.R."/>
            <person name="Shu W.S."/>
        </authorList>
    </citation>
    <scope>NUCLEOTIDE SEQUENCE [LARGE SCALE GENOMIC DNA]</scope>
    <source>
        <strain evidence="8 9">FACHB-119</strain>
    </source>
</reference>
<dbReference type="PANTHER" id="PTHR22847">
    <property type="entry name" value="WD40 REPEAT PROTEIN"/>
    <property type="match status" value="1"/>
</dbReference>
<keyword evidence="1 3" id="KW-0853">WD repeat</keyword>
<dbReference type="Proteomes" id="UP000661112">
    <property type="component" value="Unassembled WGS sequence"/>
</dbReference>
<dbReference type="Gene3D" id="1.25.40.10">
    <property type="entry name" value="Tetratricopeptide repeat domain"/>
    <property type="match status" value="1"/>
</dbReference>
<accession>A0ABR8CZX1</accession>
<name>A0ABR8CZX1_9NOST</name>
<dbReference type="PRINTS" id="PR00320">
    <property type="entry name" value="GPROTEINBRPT"/>
</dbReference>
<feature type="repeat" description="WD" evidence="3">
    <location>
        <begin position="1499"/>
        <end position="1531"/>
    </location>
</feature>
<dbReference type="SUPFAM" id="SSF50978">
    <property type="entry name" value="WD40 repeat-like"/>
    <property type="match status" value="2"/>
</dbReference>
<dbReference type="InterPro" id="IPR036322">
    <property type="entry name" value="WD40_repeat_dom_sf"/>
</dbReference>
<evidence type="ECO:0000259" key="6">
    <source>
        <dbReference type="Pfam" id="PF20703"/>
    </source>
</evidence>
<keyword evidence="9" id="KW-1185">Reference proteome</keyword>
<dbReference type="Pfam" id="PF23389">
    <property type="entry name" value="Beta-prop_WDR19_1st"/>
    <property type="match status" value="1"/>
</dbReference>
<dbReference type="InterPro" id="IPR015943">
    <property type="entry name" value="WD40/YVTN_repeat-like_dom_sf"/>
</dbReference>
<feature type="repeat" description="WD" evidence="3">
    <location>
        <begin position="1170"/>
        <end position="1201"/>
    </location>
</feature>
<dbReference type="CDD" id="cd00200">
    <property type="entry name" value="WD40"/>
    <property type="match status" value="2"/>
</dbReference>
<dbReference type="PROSITE" id="PS50082">
    <property type="entry name" value="WD_REPEATS_2"/>
    <property type="match status" value="14"/>
</dbReference>
<organism evidence="8 9">
    <name type="scientific">Anabaena azotica FACHB-119</name>
    <dbReference type="NCBI Taxonomy" id="947527"/>
    <lineage>
        <taxon>Bacteria</taxon>
        <taxon>Bacillati</taxon>
        <taxon>Cyanobacteriota</taxon>
        <taxon>Cyanophyceae</taxon>
        <taxon>Nostocales</taxon>
        <taxon>Nostocaceae</taxon>
        <taxon>Anabaena</taxon>
        <taxon>Anabaena azotica</taxon>
    </lineage>
</organism>
<dbReference type="InterPro" id="IPR001680">
    <property type="entry name" value="WD40_rpt"/>
</dbReference>
<feature type="repeat" description="WD" evidence="3">
    <location>
        <begin position="1211"/>
        <end position="1242"/>
    </location>
</feature>
<feature type="domain" description="WDR19 first beta-propeller" evidence="7">
    <location>
        <begin position="1431"/>
        <end position="1581"/>
    </location>
</feature>
<feature type="compositionally biased region" description="Pro residues" evidence="5">
    <location>
        <begin position="288"/>
        <end position="309"/>
    </location>
</feature>
<dbReference type="PROSITE" id="PS50294">
    <property type="entry name" value="WD_REPEATS_REGION"/>
    <property type="match status" value="11"/>
</dbReference>
<evidence type="ECO:0000256" key="3">
    <source>
        <dbReference type="PROSITE-ProRule" id="PRU00221"/>
    </source>
</evidence>
<dbReference type="RefSeq" id="WP_190469319.1">
    <property type="nucleotide sequence ID" value="NZ_JACJSG010000008.1"/>
</dbReference>
<dbReference type="InterPro" id="IPR057855">
    <property type="entry name" value="Beta-prop_WDR19_1st"/>
</dbReference>
<dbReference type="SMART" id="SM00320">
    <property type="entry name" value="WD40"/>
    <property type="match status" value="14"/>
</dbReference>
<dbReference type="InterPro" id="IPR019775">
    <property type="entry name" value="WD40_repeat_CS"/>
</dbReference>
<dbReference type="Gene3D" id="2.130.10.10">
    <property type="entry name" value="YVTN repeat-like/Quinoprotein amine dehydrogenase"/>
    <property type="match status" value="3"/>
</dbReference>